<organism evidence="2 3">
    <name type="scientific">Asanoa ishikariensis</name>
    <dbReference type="NCBI Taxonomy" id="137265"/>
    <lineage>
        <taxon>Bacteria</taxon>
        <taxon>Bacillati</taxon>
        <taxon>Actinomycetota</taxon>
        <taxon>Actinomycetes</taxon>
        <taxon>Micromonosporales</taxon>
        <taxon>Micromonosporaceae</taxon>
        <taxon>Asanoa</taxon>
    </lineage>
</organism>
<reference evidence="3" key="1">
    <citation type="submission" date="2016-10" db="EMBL/GenBank/DDBJ databases">
        <authorList>
            <person name="Varghese N."/>
            <person name="Submissions S."/>
        </authorList>
    </citation>
    <scope>NUCLEOTIDE SEQUENCE [LARGE SCALE GENOMIC DNA]</scope>
    <source>
        <strain evidence="3">DSM 44718</strain>
    </source>
</reference>
<evidence type="ECO:0000256" key="1">
    <source>
        <dbReference type="SAM" id="SignalP"/>
    </source>
</evidence>
<feature type="signal peptide" evidence="1">
    <location>
        <begin position="1"/>
        <end position="22"/>
    </location>
</feature>
<dbReference type="Proteomes" id="UP000199632">
    <property type="component" value="Unassembled WGS sequence"/>
</dbReference>
<proteinExistence type="predicted"/>
<evidence type="ECO:0000313" key="2">
    <source>
        <dbReference type="EMBL" id="SDZ48486.1"/>
    </source>
</evidence>
<keyword evidence="1" id="KW-0732">Signal</keyword>
<gene>
    <name evidence="2" type="ORF">SAMN05421684_5598</name>
</gene>
<dbReference type="STRING" id="137265.SAMN05421684_5598"/>
<dbReference type="EMBL" id="FNQB01000003">
    <property type="protein sequence ID" value="SDZ48486.1"/>
    <property type="molecule type" value="Genomic_DNA"/>
</dbReference>
<keyword evidence="3" id="KW-1185">Reference proteome</keyword>
<evidence type="ECO:0008006" key="4">
    <source>
        <dbReference type="Google" id="ProtNLM"/>
    </source>
</evidence>
<name>A0A1H3TE29_9ACTN</name>
<dbReference type="AlphaFoldDB" id="A0A1H3TE29"/>
<feature type="chain" id="PRO_5038480224" description="Secreted protein" evidence="1">
    <location>
        <begin position="23"/>
        <end position="137"/>
    </location>
</feature>
<protein>
    <recommendedName>
        <fullName evidence="4">Secreted protein</fullName>
    </recommendedName>
</protein>
<evidence type="ECO:0000313" key="3">
    <source>
        <dbReference type="Proteomes" id="UP000199632"/>
    </source>
</evidence>
<sequence length="137" mass="15053">MSVRRLAVRLAMVMTMIVGAVAVPSAAQAIAFQCGSWEVNGSFQFRACIDDTPQGDMWHEIQIQNRSTSSKSLTYGIYQYVKGLNYPCGTYSATIGAGQTYKRYCVSVRYVNSYYMTTAKTTVSGSTVHVASPLVYT</sequence>
<accession>A0A1H3TE29</accession>